<evidence type="ECO:0000256" key="4">
    <source>
        <dbReference type="ARBA" id="ARBA00022692"/>
    </source>
</evidence>
<dbReference type="GO" id="GO:0055085">
    <property type="term" value="P:transmembrane transport"/>
    <property type="evidence" value="ECO:0007669"/>
    <property type="project" value="InterPro"/>
</dbReference>
<keyword evidence="6 7" id="KW-0472">Membrane</keyword>
<evidence type="ECO:0000256" key="6">
    <source>
        <dbReference type="ARBA" id="ARBA00023136"/>
    </source>
</evidence>
<gene>
    <name evidence="9" type="ORF">FJZ47_01980</name>
</gene>
<accession>A0A937VZH1</accession>
<keyword evidence="2 7" id="KW-0813">Transport</keyword>
<comment type="subcellular location">
    <subcellularLocation>
        <location evidence="1 7">Cell membrane</location>
        <topology evidence="1 7">Multi-pass membrane protein</topology>
    </subcellularLocation>
</comment>
<evidence type="ECO:0000259" key="8">
    <source>
        <dbReference type="PROSITE" id="PS50928"/>
    </source>
</evidence>
<keyword evidence="5 7" id="KW-1133">Transmembrane helix</keyword>
<feature type="domain" description="ABC transmembrane type-1" evidence="8">
    <location>
        <begin position="94"/>
        <end position="291"/>
    </location>
</feature>
<dbReference type="PROSITE" id="PS50928">
    <property type="entry name" value="ABC_TM1"/>
    <property type="match status" value="1"/>
</dbReference>
<dbReference type="Pfam" id="PF00528">
    <property type="entry name" value="BPD_transp_1"/>
    <property type="match status" value="1"/>
</dbReference>
<evidence type="ECO:0000256" key="7">
    <source>
        <dbReference type="RuleBase" id="RU363032"/>
    </source>
</evidence>
<dbReference type="PANTHER" id="PTHR43163:SF2">
    <property type="entry name" value="ABC TRANSPORTER PERMEASE PROTEIN"/>
    <property type="match status" value="1"/>
</dbReference>
<evidence type="ECO:0000256" key="2">
    <source>
        <dbReference type="ARBA" id="ARBA00022448"/>
    </source>
</evidence>
<evidence type="ECO:0000256" key="3">
    <source>
        <dbReference type="ARBA" id="ARBA00022475"/>
    </source>
</evidence>
<sequence length="309" mass="33877">MLRYLVGRLLQALLSMLVVISIVFVLTRLSGNPVHLLLDLSATQRDVEALTRQLGLDKPLLVQYGLYVGHIVQGDFGASVLTRRPVTEHIRERLVATIELGLVAMLLSVAMGIPLGMYSAVYRGSMLDKYARVFAVLGQSMPPFWLGLMLILVFAVLLGILPAGGRGGVQHILLPAFTLGYFTSAAIMRLTRSSMLEVLGADYIKFARLKGLHEHIVLWKHGLKNALLPVITFAVMLFVQFLGGAVVTETVFAWPGLGRLILESITTRDYPIVQAGVLVLSALYLLGNLLVDILYSWLNPKIRYQGAAG</sequence>
<feature type="transmembrane region" description="Helical" evidence="7">
    <location>
        <begin position="143"/>
        <end position="163"/>
    </location>
</feature>
<dbReference type="InterPro" id="IPR035906">
    <property type="entry name" value="MetI-like_sf"/>
</dbReference>
<evidence type="ECO:0000313" key="10">
    <source>
        <dbReference type="Proteomes" id="UP000712673"/>
    </source>
</evidence>
<comment type="similarity">
    <text evidence="7">Belongs to the binding-protein-dependent transport system permease family.</text>
</comment>
<dbReference type="PANTHER" id="PTHR43163">
    <property type="entry name" value="DIPEPTIDE TRANSPORT SYSTEM PERMEASE PROTEIN DPPB-RELATED"/>
    <property type="match status" value="1"/>
</dbReference>
<dbReference type="CDD" id="cd06261">
    <property type="entry name" value="TM_PBP2"/>
    <property type="match status" value="1"/>
</dbReference>
<dbReference type="GO" id="GO:0005886">
    <property type="term" value="C:plasma membrane"/>
    <property type="evidence" value="ECO:0007669"/>
    <property type="project" value="UniProtKB-SubCell"/>
</dbReference>
<organism evidence="9 10">
    <name type="scientific">Tectimicrobiota bacterium</name>
    <dbReference type="NCBI Taxonomy" id="2528274"/>
    <lineage>
        <taxon>Bacteria</taxon>
        <taxon>Pseudomonadati</taxon>
        <taxon>Nitrospinota/Tectimicrobiota group</taxon>
        <taxon>Candidatus Tectimicrobiota</taxon>
    </lineage>
</organism>
<feature type="transmembrane region" description="Helical" evidence="7">
    <location>
        <begin position="100"/>
        <end position="122"/>
    </location>
</feature>
<dbReference type="AlphaFoldDB" id="A0A937VZH1"/>
<keyword evidence="4 7" id="KW-0812">Transmembrane</keyword>
<protein>
    <submittedName>
        <fullName evidence="9">ABC transporter permease</fullName>
    </submittedName>
</protein>
<dbReference type="Pfam" id="PF19300">
    <property type="entry name" value="BPD_transp_1_N"/>
    <property type="match status" value="1"/>
</dbReference>
<comment type="caution">
    <text evidence="9">The sequence shown here is derived from an EMBL/GenBank/DDBJ whole genome shotgun (WGS) entry which is preliminary data.</text>
</comment>
<dbReference type="InterPro" id="IPR000515">
    <property type="entry name" value="MetI-like"/>
</dbReference>
<proteinExistence type="inferred from homology"/>
<dbReference type="EMBL" id="VGLS01000031">
    <property type="protein sequence ID" value="MBM3222562.1"/>
    <property type="molecule type" value="Genomic_DNA"/>
</dbReference>
<dbReference type="Gene3D" id="1.10.3720.10">
    <property type="entry name" value="MetI-like"/>
    <property type="match status" value="1"/>
</dbReference>
<feature type="transmembrane region" description="Helical" evidence="7">
    <location>
        <begin position="12"/>
        <end position="31"/>
    </location>
</feature>
<feature type="transmembrane region" description="Helical" evidence="7">
    <location>
        <begin position="169"/>
        <end position="188"/>
    </location>
</feature>
<evidence type="ECO:0000256" key="1">
    <source>
        <dbReference type="ARBA" id="ARBA00004651"/>
    </source>
</evidence>
<dbReference type="Proteomes" id="UP000712673">
    <property type="component" value="Unassembled WGS sequence"/>
</dbReference>
<dbReference type="SUPFAM" id="SSF161098">
    <property type="entry name" value="MetI-like"/>
    <property type="match status" value="1"/>
</dbReference>
<keyword evidence="3" id="KW-1003">Cell membrane</keyword>
<dbReference type="InterPro" id="IPR045621">
    <property type="entry name" value="BPD_transp_1_N"/>
</dbReference>
<name>A0A937VZH1_UNCTE</name>
<feature type="transmembrane region" description="Helical" evidence="7">
    <location>
        <begin position="272"/>
        <end position="295"/>
    </location>
</feature>
<evidence type="ECO:0000256" key="5">
    <source>
        <dbReference type="ARBA" id="ARBA00022989"/>
    </source>
</evidence>
<reference evidence="9" key="1">
    <citation type="submission" date="2019-03" db="EMBL/GenBank/DDBJ databases">
        <title>Lake Tanganyika Metagenome-Assembled Genomes (MAGs).</title>
        <authorList>
            <person name="Tran P."/>
        </authorList>
    </citation>
    <scope>NUCLEOTIDE SEQUENCE</scope>
    <source>
        <strain evidence="9">K_DeepCast_65m_m2_066</strain>
    </source>
</reference>
<evidence type="ECO:0000313" key="9">
    <source>
        <dbReference type="EMBL" id="MBM3222562.1"/>
    </source>
</evidence>
<feature type="transmembrane region" description="Helical" evidence="7">
    <location>
        <begin position="226"/>
        <end position="252"/>
    </location>
</feature>